<gene>
    <name evidence="8" type="ORF">Lpl14_02676</name>
</gene>
<protein>
    <submittedName>
        <fullName evidence="8">Anaerobic sulfatase-maturating enzyme</fullName>
    </submittedName>
</protein>
<keyword evidence="2" id="KW-0949">S-adenosyl-L-methionine</keyword>
<feature type="domain" description="Radical SAM core" evidence="7">
    <location>
        <begin position="1"/>
        <end position="228"/>
    </location>
</feature>
<dbReference type="Gene3D" id="3.20.20.70">
    <property type="entry name" value="Aldolase class I"/>
    <property type="match status" value="1"/>
</dbReference>
<dbReference type="SFLD" id="SFLDG01067">
    <property type="entry name" value="SPASM/twitch_domain_containing"/>
    <property type="match status" value="1"/>
</dbReference>
<dbReference type="InterPro" id="IPR023867">
    <property type="entry name" value="Sulphatase_maturase_rSAM"/>
</dbReference>
<comment type="caution">
    <text evidence="8">The sequence shown here is derived from an EMBL/GenBank/DDBJ whole genome shotgun (WGS) entry which is preliminary data.</text>
</comment>
<dbReference type="Pfam" id="PF13186">
    <property type="entry name" value="SPASM"/>
    <property type="match status" value="1"/>
</dbReference>
<dbReference type="InterPro" id="IPR023885">
    <property type="entry name" value="4Fe4S-binding_SPASM_dom"/>
</dbReference>
<keyword evidence="5" id="KW-0411">Iron-sulfur</keyword>
<keyword evidence="4" id="KW-0408">Iron</keyword>
<dbReference type="SFLD" id="SFLDF00289">
    <property type="entry name" value="anaerobic_Cys-type_sulfatase-m"/>
    <property type="match status" value="1"/>
</dbReference>
<dbReference type="InterPro" id="IPR013785">
    <property type="entry name" value="Aldolase_TIM"/>
</dbReference>
<evidence type="ECO:0000256" key="5">
    <source>
        <dbReference type="ARBA" id="ARBA00023014"/>
    </source>
</evidence>
<proteinExistence type="inferred from homology"/>
<dbReference type="RefSeq" id="WP_016370038.1">
    <property type="nucleotide sequence ID" value="NZ_ANKB01000006.1"/>
</dbReference>
<dbReference type="InterPro" id="IPR058240">
    <property type="entry name" value="rSAM_sf"/>
</dbReference>
<evidence type="ECO:0000259" key="7">
    <source>
        <dbReference type="PROSITE" id="PS51918"/>
    </source>
</evidence>
<dbReference type="Pfam" id="PF04055">
    <property type="entry name" value="Radical_SAM"/>
    <property type="match status" value="1"/>
</dbReference>
<accession>A0A829GZ92</accession>
<dbReference type="SFLD" id="SFLDG01072">
    <property type="entry name" value="dehydrogenase_like"/>
    <property type="match status" value="1"/>
</dbReference>
<evidence type="ECO:0000313" key="8">
    <source>
        <dbReference type="EMBL" id="EPC66601.1"/>
    </source>
</evidence>
<dbReference type="GO" id="GO:0051536">
    <property type="term" value="F:iron-sulfur cluster binding"/>
    <property type="evidence" value="ECO:0007669"/>
    <property type="project" value="UniProtKB-KW"/>
</dbReference>
<evidence type="ECO:0000256" key="4">
    <source>
        <dbReference type="ARBA" id="ARBA00023004"/>
    </source>
</evidence>
<dbReference type="SFLD" id="SFLDS00029">
    <property type="entry name" value="Radical_SAM"/>
    <property type="match status" value="1"/>
</dbReference>
<evidence type="ECO:0000256" key="3">
    <source>
        <dbReference type="ARBA" id="ARBA00022723"/>
    </source>
</evidence>
<dbReference type="AlphaFoldDB" id="A0A829GZ92"/>
<dbReference type="GO" id="GO:0016491">
    <property type="term" value="F:oxidoreductase activity"/>
    <property type="evidence" value="ECO:0007669"/>
    <property type="project" value="InterPro"/>
</dbReference>
<dbReference type="SUPFAM" id="SSF102114">
    <property type="entry name" value="Radical SAM enzymes"/>
    <property type="match status" value="1"/>
</dbReference>
<comment type="cofactor">
    <cofactor evidence="1">
        <name>[4Fe-4S] cluster</name>
        <dbReference type="ChEBI" id="CHEBI:49883"/>
    </cofactor>
</comment>
<dbReference type="EMBL" id="ANKB01000006">
    <property type="protein sequence ID" value="EPC66601.1"/>
    <property type="molecule type" value="Genomic_DNA"/>
</dbReference>
<organism evidence="8 9">
    <name type="scientific">Lacticaseibacillus paracasei subsp. tolerans Lpl14</name>
    <dbReference type="NCBI Taxonomy" id="1256229"/>
    <lineage>
        <taxon>Bacteria</taxon>
        <taxon>Bacillati</taxon>
        <taxon>Bacillota</taxon>
        <taxon>Bacilli</taxon>
        <taxon>Lactobacillales</taxon>
        <taxon>Lactobacillaceae</taxon>
        <taxon>Lacticaseibacillus</taxon>
    </lineage>
</organism>
<evidence type="ECO:0000256" key="1">
    <source>
        <dbReference type="ARBA" id="ARBA00001966"/>
    </source>
</evidence>
<comment type="similarity">
    <text evidence="6">Belongs to the radical SAM superfamily. Anaerobic sulfatase-maturating enzyme family.</text>
</comment>
<evidence type="ECO:0000313" key="9">
    <source>
        <dbReference type="Proteomes" id="UP000014285"/>
    </source>
</evidence>
<dbReference type="PROSITE" id="PS51918">
    <property type="entry name" value="RADICAL_SAM"/>
    <property type="match status" value="1"/>
</dbReference>
<keyword evidence="3" id="KW-0479">Metal-binding</keyword>
<dbReference type="SFLD" id="SFLDG01386">
    <property type="entry name" value="main_SPASM_domain-containing"/>
    <property type="match status" value="1"/>
</dbReference>
<dbReference type="PANTHER" id="PTHR43273:SF3">
    <property type="entry name" value="ANAEROBIC SULFATASE-MATURATING ENZYME HOMOLOG ASLB-RELATED"/>
    <property type="match status" value="1"/>
</dbReference>
<evidence type="ECO:0000256" key="6">
    <source>
        <dbReference type="ARBA" id="ARBA00023601"/>
    </source>
</evidence>
<reference evidence="8 9" key="1">
    <citation type="journal article" date="2013" name="PLoS ONE">
        <title>Lactobacillus paracasei comparative genomics: towards species pan-genome definition and exploitation of diversity.</title>
        <authorList>
            <person name="Smokvina T."/>
            <person name="Wels M."/>
            <person name="Polka J."/>
            <person name="Chervaux C."/>
            <person name="Brisse S."/>
            <person name="Boekhorst J."/>
            <person name="van Hylckama Vlieg J.E."/>
            <person name="Siezen R.J."/>
        </authorList>
    </citation>
    <scope>NUCLEOTIDE SEQUENCE [LARGE SCALE GENOMIC DNA]</scope>
    <source>
        <strain evidence="8 9">Lpl14</strain>
    </source>
</reference>
<dbReference type="GO" id="GO:0046872">
    <property type="term" value="F:metal ion binding"/>
    <property type="evidence" value="ECO:0007669"/>
    <property type="project" value="UniProtKB-KW"/>
</dbReference>
<dbReference type="CDD" id="cd01335">
    <property type="entry name" value="Radical_SAM"/>
    <property type="match status" value="1"/>
</dbReference>
<dbReference type="InterPro" id="IPR007197">
    <property type="entry name" value="rSAM"/>
</dbReference>
<dbReference type="Proteomes" id="UP000014285">
    <property type="component" value="Unassembled WGS sequence"/>
</dbReference>
<dbReference type="InterPro" id="IPR034485">
    <property type="entry name" value="Anaerobic_Cys-type_sulfatase-m"/>
</dbReference>
<name>A0A829GZ92_LACPA</name>
<dbReference type="NCBIfam" id="TIGR04085">
    <property type="entry name" value="rSAM_more_4Fe4S"/>
    <property type="match status" value="1"/>
</dbReference>
<dbReference type="SFLD" id="SFLDG01384">
    <property type="entry name" value="thioether_bond_formation_requi"/>
    <property type="match status" value="1"/>
</dbReference>
<sequence>MKKSISILIKPASSLCNLRCKYCFYANISSMREVKNYGRMKPAIVDALIKNVYADLENGDDLSITFQGGEPTLAGLRYFEYFTSIIDAQIKQVKVHYALQTNGTMINDTWCAFLKSYEFLVGLSIDGTPLYHDLNRIDLHGNGTFHHVMETKRRFDRYQINYNVLCVLTNPLAKHAKKVFDFLSQNNINYVQFIPCLDDFGVNHRSNFALTPNRFFNFYQTYFTYWFKQLQNGEYQSVKLFDDIINQFAHKRRTACGLDGQCQIQYIIEADGSVYPCDFYALDQYRLGYIQEKTLRQLFSEHIALDFMHTKRMLPTMCATCPFKQYCCGGCKRMKDAMYVNSDGDFCGYRSVLEIILPHTEEILYWTQLSHFKYTSLNSALPGKDFP</sequence>
<dbReference type="PANTHER" id="PTHR43273">
    <property type="entry name" value="ANAEROBIC SULFATASE-MATURATING ENZYME HOMOLOG ASLB-RELATED"/>
    <property type="match status" value="1"/>
</dbReference>
<evidence type="ECO:0000256" key="2">
    <source>
        <dbReference type="ARBA" id="ARBA00022691"/>
    </source>
</evidence>